<dbReference type="PATRIC" id="fig|1158610.3.peg.3467"/>
<evidence type="ECO:0000259" key="1">
    <source>
        <dbReference type="Pfam" id="PF01261"/>
    </source>
</evidence>
<dbReference type="eggNOG" id="COG1082">
    <property type="taxonomic scope" value="Bacteria"/>
</dbReference>
<dbReference type="PANTHER" id="PTHR12110">
    <property type="entry name" value="HYDROXYPYRUVATE ISOMERASE"/>
    <property type="match status" value="1"/>
</dbReference>
<comment type="caution">
    <text evidence="2">The sequence shown here is derived from an EMBL/GenBank/DDBJ whole genome shotgun (WGS) entry which is preliminary data.</text>
</comment>
<gene>
    <name evidence="2" type="ORF">UC3_03470</name>
</gene>
<dbReference type="RefSeq" id="WP_010770100.1">
    <property type="nucleotide sequence ID" value="NZ_ASWE01000001.1"/>
</dbReference>
<dbReference type="SUPFAM" id="SSF51658">
    <property type="entry name" value="Xylose isomerase-like"/>
    <property type="match status" value="1"/>
</dbReference>
<accession>R3W1A8</accession>
<dbReference type="InterPro" id="IPR013022">
    <property type="entry name" value="Xyl_isomerase-like_TIM-brl"/>
</dbReference>
<dbReference type="Gene3D" id="3.20.20.150">
    <property type="entry name" value="Divalent-metal-dependent TIM barrel enzymes"/>
    <property type="match status" value="1"/>
</dbReference>
<keyword evidence="3" id="KW-1185">Reference proteome</keyword>
<dbReference type="InterPro" id="IPR036237">
    <property type="entry name" value="Xyl_isomerase-like_sf"/>
</dbReference>
<evidence type="ECO:0000313" key="2">
    <source>
        <dbReference type="EMBL" id="EOL41261.1"/>
    </source>
</evidence>
<dbReference type="PANTHER" id="PTHR12110:SF53">
    <property type="entry name" value="BLR5974 PROTEIN"/>
    <property type="match status" value="1"/>
</dbReference>
<proteinExistence type="predicted"/>
<organism evidence="2 3">
    <name type="scientific">Enterococcus phoeniculicola ATCC BAA-412</name>
    <dbReference type="NCBI Taxonomy" id="1158610"/>
    <lineage>
        <taxon>Bacteria</taxon>
        <taxon>Bacillati</taxon>
        <taxon>Bacillota</taxon>
        <taxon>Bacilli</taxon>
        <taxon>Lactobacillales</taxon>
        <taxon>Enterococcaceae</taxon>
        <taxon>Enterococcus</taxon>
    </lineage>
</organism>
<dbReference type="InterPro" id="IPR050312">
    <property type="entry name" value="IolE/XylAMocC-like"/>
</dbReference>
<protein>
    <recommendedName>
        <fullName evidence="1">Xylose isomerase-like TIM barrel domain-containing protein</fullName>
    </recommendedName>
</protein>
<dbReference type="HOGENOM" id="CLU_073260_0_0_9"/>
<dbReference type="EMBL" id="AJAT01000021">
    <property type="protein sequence ID" value="EOL41261.1"/>
    <property type="molecule type" value="Genomic_DNA"/>
</dbReference>
<feature type="domain" description="Xylose isomerase-like TIM barrel" evidence="1">
    <location>
        <begin position="20"/>
        <end position="269"/>
    </location>
</feature>
<sequence>MKKGMNVWSLPANLSLREQFRLTKEAGFDTIELNVSEEKTKTNMVSNELGLNETLDLLVTATERELEQIKKLSEEFELPISSLSTSLHWSYPLTSEDEETQKKGRWIVERMIDICRYLGGDTVLIVPGLVTESQDYEICYERAKQAFIHLSKRAEAQKIVIGVENVWNKFLLSPLEFRQFLDEINSPYVGAYFDVGNVLQFGFPEQWIQILAHRIVKVHVKDFKRDIGNIYGFTNLLLGDVNWARVMNALRKVGYTGPLTCELAPYSECGEQLAEDTSAALSHIFKL</sequence>
<name>R3W1A8_9ENTE</name>
<dbReference type="OrthoDB" id="9782669at2"/>
<reference evidence="2 3" key="1">
    <citation type="submission" date="2013-02" db="EMBL/GenBank/DDBJ databases">
        <title>The Genome Sequence of Enterococcus phoeniculicola BAA-412.</title>
        <authorList>
            <consortium name="The Broad Institute Genome Sequencing Platform"/>
            <consortium name="The Broad Institute Genome Sequencing Center for Infectious Disease"/>
            <person name="Earl A.M."/>
            <person name="Gilmore M.S."/>
            <person name="Lebreton F."/>
            <person name="Walker B."/>
            <person name="Young S.K."/>
            <person name="Zeng Q."/>
            <person name="Gargeya S."/>
            <person name="Fitzgerald M."/>
            <person name="Haas B."/>
            <person name="Abouelleil A."/>
            <person name="Alvarado L."/>
            <person name="Arachchi H.M."/>
            <person name="Berlin A.M."/>
            <person name="Chapman S.B."/>
            <person name="Dewar J."/>
            <person name="Goldberg J."/>
            <person name="Griggs A."/>
            <person name="Gujja S."/>
            <person name="Hansen M."/>
            <person name="Howarth C."/>
            <person name="Imamovic A."/>
            <person name="Larimer J."/>
            <person name="McCowan C."/>
            <person name="Murphy C."/>
            <person name="Neiman D."/>
            <person name="Pearson M."/>
            <person name="Priest M."/>
            <person name="Roberts A."/>
            <person name="Saif S."/>
            <person name="Shea T."/>
            <person name="Sisk P."/>
            <person name="Sykes S."/>
            <person name="Wortman J."/>
            <person name="Nusbaum C."/>
            <person name="Birren B."/>
        </authorList>
    </citation>
    <scope>NUCLEOTIDE SEQUENCE [LARGE SCALE GENOMIC DNA]</scope>
    <source>
        <strain evidence="2 3">ATCC BAA-412</strain>
    </source>
</reference>
<dbReference type="Proteomes" id="UP000013785">
    <property type="component" value="Unassembled WGS sequence"/>
</dbReference>
<dbReference type="STRING" id="154621.RV11_GL001041"/>
<evidence type="ECO:0000313" key="3">
    <source>
        <dbReference type="Proteomes" id="UP000013785"/>
    </source>
</evidence>
<dbReference type="AlphaFoldDB" id="R3W1A8"/>
<dbReference type="Pfam" id="PF01261">
    <property type="entry name" value="AP_endonuc_2"/>
    <property type="match status" value="1"/>
</dbReference>